<keyword evidence="3" id="KW-1185">Reference proteome</keyword>
<evidence type="ECO:0000313" key="3">
    <source>
        <dbReference type="Proteomes" id="UP001234178"/>
    </source>
</evidence>
<protein>
    <submittedName>
        <fullName evidence="2">Uncharacterized protein</fullName>
    </submittedName>
</protein>
<evidence type="ECO:0000313" key="2">
    <source>
        <dbReference type="EMBL" id="KAK4009471.1"/>
    </source>
</evidence>
<gene>
    <name evidence="2" type="ORF">OUZ56_018584</name>
</gene>
<proteinExistence type="predicted"/>
<comment type="caution">
    <text evidence="2">The sequence shown here is derived from an EMBL/GenBank/DDBJ whole genome shotgun (WGS) entry which is preliminary data.</text>
</comment>
<accession>A0ABQ9Z9B9</accession>
<feature type="region of interest" description="Disordered" evidence="1">
    <location>
        <begin position="1"/>
        <end position="25"/>
    </location>
</feature>
<reference evidence="2 3" key="1">
    <citation type="journal article" date="2023" name="Nucleic Acids Res.">
        <title>The hologenome of Daphnia magna reveals possible DNA methylation and microbiome-mediated evolution of the host genome.</title>
        <authorList>
            <person name="Chaturvedi A."/>
            <person name="Li X."/>
            <person name="Dhandapani V."/>
            <person name="Marshall H."/>
            <person name="Kissane S."/>
            <person name="Cuenca-Cambronero M."/>
            <person name="Asole G."/>
            <person name="Calvet F."/>
            <person name="Ruiz-Romero M."/>
            <person name="Marangio P."/>
            <person name="Guigo R."/>
            <person name="Rago D."/>
            <person name="Mirbahai L."/>
            <person name="Eastwood N."/>
            <person name="Colbourne J.K."/>
            <person name="Zhou J."/>
            <person name="Mallon E."/>
            <person name="Orsini L."/>
        </authorList>
    </citation>
    <scope>NUCLEOTIDE SEQUENCE [LARGE SCALE GENOMIC DNA]</scope>
    <source>
        <strain evidence="2">LRV0_1</strain>
    </source>
</reference>
<organism evidence="2 3">
    <name type="scientific">Daphnia magna</name>
    <dbReference type="NCBI Taxonomy" id="35525"/>
    <lineage>
        <taxon>Eukaryota</taxon>
        <taxon>Metazoa</taxon>
        <taxon>Ecdysozoa</taxon>
        <taxon>Arthropoda</taxon>
        <taxon>Crustacea</taxon>
        <taxon>Branchiopoda</taxon>
        <taxon>Diplostraca</taxon>
        <taxon>Cladocera</taxon>
        <taxon>Anomopoda</taxon>
        <taxon>Daphniidae</taxon>
        <taxon>Daphnia</taxon>
    </lineage>
</organism>
<dbReference type="EMBL" id="JAOYFB010000003">
    <property type="protein sequence ID" value="KAK4009471.1"/>
    <property type="molecule type" value="Genomic_DNA"/>
</dbReference>
<evidence type="ECO:0000256" key="1">
    <source>
        <dbReference type="SAM" id="MobiDB-lite"/>
    </source>
</evidence>
<sequence>MKIFREKSPPINVETSTPSSAEDLDRTANKQYIQDHVTDHENELVRLTDGLTLQSFQLDFLVVEPSRTPLDTVHNSVPSRVVPQFFMLQKIYFTRKDDEKFVIKVRERFTPLRSAGGSTSILRKHENLGVELNSDSPHESDIDLLDSNKIKKLRNDDQWNEVLNMQVLSQYETVVEPLIVDETRELLSYNQLLEQAHAIKDLEKTTDRISKIQN</sequence>
<name>A0ABQ9Z9B9_9CRUS</name>
<dbReference type="Proteomes" id="UP001234178">
    <property type="component" value="Unassembled WGS sequence"/>
</dbReference>